<reference evidence="3 4" key="1">
    <citation type="submission" date="2020-08" db="EMBL/GenBank/DDBJ databases">
        <title>Sequencing the genomes of 1000 actinobacteria strains.</title>
        <authorList>
            <person name="Klenk H.-P."/>
        </authorList>
    </citation>
    <scope>NUCLEOTIDE SEQUENCE [LARGE SCALE GENOMIC DNA]</scope>
    <source>
        <strain evidence="3 4">DSM 44598</strain>
    </source>
</reference>
<keyword evidence="1" id="KW-0723">Serine/threonine-protein kinase</keyword>
<sequence>MWSPRWAYFGGNTTDVARVREWSVRDALLRNGRGFWVELVFSELASNAVQHTATGEQHGRMWVGLELLSDQVVLLSVVDQGRKWGGPFSTPQLVDRQPGEMTPGGRGLWLVDRIAEYWWWEGELGMPLEMRAMVRLDREPDLGEAWYDLAS</sequence>
<proteinExistence type="predicted"/>
<dbReference type="Proteomes" id="UP000579647">
    <property type="component" value="Unassembled WGS sequence"/>
</dbReference>
<gene>
    <name evidence="3" type="ORF">HNR07_005441</name>
</gene>
<dbReference type="InterPro" id="IPR036890">
    <property type="entry name" value="HATPase_C_sf"/>
</dbReference>
<dbReference type="SUPFAM" id="SSF55874">
    <property type="entry name" value="ATPase domain of HSP90 chaperone/DNA topoisomerase II/histidine kinase"/>
    <property type="match status" value="1"/>
</dbReference>
<comment type="caution">
    <text evidence="3">The sequence shown here is derived from an EMBL/GenBank/DDBJ whole genome shotgun (WGS) entry which is preliminary data.</text>
</comment>
<keyword evidence="4" id="KW-1185">Reference proteome</keyword>
<evidence type="ECO:0000256" key="1">
    <source>
        <dbReference type="ARBA" id="ARBA00022527"/>
    </source>
</evidence>
<evidence type="ECO:0000313" key="4">
    <source>
        <dbReference type="Proteomes" id="UP000579647"/>
    </source>
</evidence>
<dbReference type="InterPro" id="IPR050267">
    <property type="entry name" value="Anti-sigma-factor_SerPK"/>
</dbReference>
<dbReference type="PANTHER" id="PTHR35526:SF3">
    <property type="entry name" value="ANTI-SIGMA-F FACTOR RSBW"/>
    <property type="match status" value="1"/>
</dbReference>
<dbReference type="RefSeq" id="WP_184367584.1">
    <property type="nucleotide sequence ID" value="NZ_BAAAKM010000059.1"/>
</dbReference>
<name>A0A840WDU9_9ACTN</name>
<dbReference type="AlphaFoldDB" id="A0A840WDU9"/>
<dbReference type="PANTHER" id="PTHR35526">
    <property type="entry name" value="ANTI-SIGMA-F FACTOR RSBW-RELATED"/>
    <property type="match status" value="1"/>
</dbReference>
<evidence type="ECO:0000313" key="3">
    <source>
        <dbReference type="EMBL" id="MBB5494304.1"/>
    </source>
</evidence>
<dbReference type="Pfam" id="PF13581">
    <property type="entry name" value="HATPase_c_2"/>
    <property type="match status" value="1"/>
</dbReference>
<keyword evidence="1" id="KW-0418">Kinase</keyword>
<dbReference type="CDD" id="cd16936">
    <property type="entry name" value="HATPase_RsbW-like"/>
    <property type="match status" value="1"/>
</dbReference>
<dbReference type="EMBL" id="JACHDO010000001">
    <property type="protein sequence ID" value="MBB5494304.1"/>
    <property type="molecule type" value="Genomic_DNA"/>
</dbReference>
<dbReference type="InterPro" id="IPR003594">
    <property type="entry name" value="HATPase_dom"/>
</dbReference>
<organism evidence="3 4">
    <name type="scientific">Nocardiopsis metallicus</name>
    <dbReference type="NCBI Taxonomy" id="179819"/>
    <lineage>
        <taxon>Bacteria</taxon>
        <taxon>Bacillati</taxon>
        <taxon>Actinomycetota</taxon>
        <taxon>Actinomycetes</taxon>
        <taxon>Streptosporangiales</taxon>
        <taxon>Nocardiopsidaceae</taxon>
        <taxon>Nocardiopsis</taxon>
    </lineage>
</organism>
<evidence type="ECO:0000259" key="2">
    <source>
        <dbReference type="Pfam" id="PF13581"/>
    </source>
</evidence>
<protein>
    <submittedName>
        <fullName evidence="3">Anti-sigma regulatory factor (Ser/Thr protein kinase)</fullName>
    </submittedName>
</protein>
<keyword evidence="1" id="KW-0808">Transferase</keyword>
<dbReference type="Gene3D" id="3.30.565.10">
    <property type="entry name" value="Histidine kinase-like ATPase, C-terminal domain"/>
    <property type="match status" value="1"/>
</dbReference>
<feature type="domain" description="Histidine kinase/HSP90-like ATPase" evidence="2">
    <location>
        <begin position="19"/>
        <end position="118"/>
    </location>
</feature>
<accession>A0A840WDU9</accession>
<dbReference type="GO" id="GO:0004674">
    <property type="term" value="F:protein serine/threonine kinase activity"/>
    <property type="evidence" value="ECO:0007669"/>
    <property type="project" value="UniProtKB-KW"/>
</dbReference>